<reference evidence="2" key="3">
    <citation type="submission" date="2020-12" db="UniProtKB">
        <authorList>
            <consortium name="EnsemblPlants"/>
        </authorList>
    </citation>
    <scope>IDENTIFICATION</scope>
</reference>
<dbReference type="Gramene" id="Pp3c5_9810V3.2">
    <property type="protein sequence ID" value="Pp3c5_9810V3.2"/>
    <property type="gene ID" value="Pp3c5_9810"/>
</dbReference>
<name>A0A2K1KJ23_PHYPA</name>
<sequence length="90" mass="10476">MLGWSGSLELLFQWLWWWELLVARGLRLLHCFGAAWSGTCWGINLNMSSYTLTTQPKRAKRLGDADKTRKFNMRAIQLSWKITTSRLATE</sequence>
<proteinExistence type="predicted"/>
<protein>
    <submittedName>
        <fullName evidence="1 2">Uncharacterized protein</fullName>
    </submittedName>
</protein>
<dbReference type="EnsemblPlants" id="Pp3c5_9810V3.2">
    <property type="protein sequence ID" value="Pp3c5_9810V3.2"/>
    <property type="gene ID" value="Pp3c5_9810"/>
</dbReference>
<evidence type="ECO:0000313" key="1">
    <source>
        <dbReference type="EMBL" id="PNR53782.1"/>
    </source>
</evidence>
<accession>A0A2K1KJ23</accession>
<evidence type="ECO:0000313" key="3">
    <source>
        <dbReference type="Proteomes" id="UP000006727"/>
    </source>
</evidence>
<gene>
    <name evidence="1" type="ORF">PHYPA_007457</name>
</gene>
<reference evidence="1 3" key="1">
    <citation type="journal article" date="2008" name="Science">
        <title>The Physcomitrella genome reveals evolutionary insights into the conquest of land by plants.</title>
        <authorList>
            <person name="Rensing S."/>
            <person name="Lang D."/>
            <person name="Zimmer A."/>
            <person name="Terry A."/>
            <person name="Salamov A."/>
            <person name="Shapiro H."/>
            <person name="Nishiyama T."/>
            <person name="Perroud P.-F."/>
            <person name="Lindquist E."/>
            <person name="Kamisugi Y."/>
            <person name="Tanahashi T."/>
            <person name="Sakakibara K."/>
            <person name="Fujita T."/>
            <person name="Oishi K."/>
            <person name="Shin-I T."/>
            <person name="Kuroki Y."/>
            <person name="Toyoda A."/>
            <person name="Suzuki Y."/>
            <person name="Hashimoto A."/>
            <person name="Yamaguchi K."/>
            <person name="Sugano A."/>
            <person name="Kohara Y."/>
            <person name="Fujiyama A."/>
            <person name="Anterola A."/>
            <person name="Aoki S."/>
            <person name="Ashton N."/>
            <person name="Barbazuk W.B."/>
            <person name="Barker E."/>
            <person name="Bennetzen J."/>
            <person name="Bezanilla M."/>
            <person name="Blankenship R."/>
            <person name="Cho S.H."/>
            <person name="Dutcher S."/>
            <person name="Estelle M."/>
            <person name="Fawcett J.A."/>
            <person name="Gundlach H."/>
            <person name="Hanada K."/>
            <person name="Heyl A."/>
            <person name="Hicks K.A."/>
            <person name="Hugh J."/>
            <person name="Lohr M."/>
            <person name="Mayer K."/>
            <person name="Melkozernov A."/>
            <person name="Murata T."/>
            <person name="Nelson D."/>
            <person name="Pils B."/>
            <person name="Prigge M."/>
            <person name="Reiss B."/>
            <person name="Renner T."/>
            <person name="Rombauts S."/>
            <person name="Rushton P."/>
            <person name="Sanderfoot A."/>
            <person name="Schween G."/>
            <person name="Shiu S.-H."/>
            <person name="Stueber K."/>
            <person name="Theodoulou F.L."/>
            <person name="Tu H."/>
            <person name="Van de Peer Y."/>
            <person name="Verrier P.J."/>
            <person name="Waters E."/>
            <person name="Wood A."/>
            <person name="Yang L."/>
            <person name="Cove D."/>
            <person name="Cuming A."/>
            <person name="Hasebe M."/>
            <person name="Lucas S."/>
            <person name="Mishler D.B."/>
            <person name="Reski R."/>
            <person name="Grigoriev I."/>
            <person name="Quatrano R.S."/>
            <person name="Boore J.L."/>
        </authorList>
    </citation>
    <scope>NUCLEOTIDE SEQUENCE [LARGE SCALE GENOMIC DNA]</scope>
    <source>
        <strain evidence="2 3">cv. Gransden 2004</strain>
    </source>
</reference>
<dbReference type="EnsemblPlants" id="Pp3c5_9810V3.1">
    <property type="protein sequence ID" value="Pp3c5_9810V3.1"/>
    <property type="gene ID" value="Pp3c5_9810"/>
</dbReference>
<dbReference type="InParanoid" id="A0A2K1KJ23"/>
<organism evidence="1">
    <name type="scientific">Physcomitrium patens</name>
    <name type="common">Spreading-leaved earth moss</name>
    <name type="synonym">Physcomitrella patens</name>
    <dbReference type="NCBI Taxonomy" id="3218"/>
    <lineage>
        <taxon>Eukaryota</taxon>
        <taxon>Viridiplantae</taxon>
        <taxon>Streptophyta</taxon>
        <taxon>Embryophyta</taxon>
        <taxon>Bryophyta</taxon>
        <taxon>Bryophytina</taxon>
        <taxon>Bryopsida</taxon>
        <taxon>Funariidae</taxon>
        <taxon>Funariales</taxon>
        <taxon>Funariaceae</taxon>
        <taxon>Physcomitrium</taxon>
    </lineage>
</organism>
<dbReference type="Proteomes" id="UP000006727">
    <property type="component" value="Chromosome 5"/>
</dbReference>
<reference evidence="1 3" key="2">
    <citation type="journal article" date="2018" name="Plant J.">
        <title>The Physcomitrella patens chromosome-scale assembly reveals moss genome structure and evolution.</title>
        <authorList>
            <person name="Lang D."/>
            <person name="Ullrich K.K."/>
            <person name="Murat F."/>
            <person name="Fuchs J."/>
            <person name="Jenkins J."/>
            <person name="Haas F.B."/>
            <person name="Piednoel M."/>
            <person name="Gundlach H."/>
            <person name="Van Bel M."/>
            <person name="Meyberg R."/>
            <person name="Vives C."/>
            <person name="Morata J."/>
            <person name="Symeonidi A."/>
            <person name="Hiss M."/>
            <person name="Muchero W."/>
            <person name="Kamisugi Y."/>
            <person name="Saleh O."/>
            <person name="Blanc G."/>
            <person name="Decker E.L."/>
            <person name="van Gessel N."/>
            <person name="Grimwood J."/>
            <person name="Hayes R.D."/>
            <person name="Graham S.W."/>
            <person name="Gunter L.E."/>
            <person name="McDaniel S.F."/>
            <person name="Hoernstein S.N.W."/>
            <person name="Larsson A."/>
            <person name="Li F.W."/>
            <person name="Perroud P.F."/>
            <person name="Phillips J."/>
            <person name="Ranjan P."/>
            <person name="Rokshar D.S."/>
            <person name="Rothfels C.J."/>
            <person name="Schneider L."/>
            <person name="Shu S."/>
            <person name="Stevenson D.W."/>
            <person name="Thummler F."/>
            <person name="Tillich M."/>
            <person name="Villarreal Aguilar J.C."/>
            <person name="Widiez T."/>
            <person name="Wong G.K."/>
            <person name="Wymore A."/>
            <person name="Zhang Y."/>
            <person name="Zimmer A.D."/>
            <person name="Quatrano R.S."/>
            <person name="Mayer K.F.X."/>
            <person name="Goodstein D."/>
            <person name="Casacuberta J.M."/>
            <person name="Vandepoele K."/>
            <person name="Reski R."/>
            <person name="Cuming A.C."/>
            <person name="Tuskan G.A."/>
            <person name="Maumus F."/>
            <person name="Salse J."/>
            <person name="Schmutz J."/>
            <person name="Rensing S.A."/>
        </authorList>
    </citation>
    <scope>NUCLEOTIDE SEQUENCE [LARGE SCALE GENOMIC DNA]</scope>
    <source>
        <strain evidence="2 3">cv. Gransden 2004</strain>
    </source>
</reference>
<evidence type="ECO:0000313" key="2">
    <source>
        <dbReference type="EnsemblPlants" id="Pp3c5_9810V3.1"/>
    </source>
</evidence>
<keyword evidence="3" id="KW-1185">Reference proteome</keyword>
<dbReference type="Gramene" id="Pp3c5_9810V3.1">
    <property type="protein sequence ID" value="Pp3c5_9810V3.1"/>
    <property type="gene ID" value="Pp3c5_9810"/>
</dbReference>
<dbReference type="EMBL" id="ABEU02000005">
    <property type="protein sequence ID" value="PNR53782.1"/>
    <property type="molecule type" value="Genomic_DNA"/>
</dbReference>
<dbReference type="AlphaFoldDB" id="A0A2K1KJ23"/>